<dbReference type="UniPathway" id="UPA00232"/>
<feature type="binding site" evidence="9">
    <location>
        <position position="65"/>
    </location>
    <ligand>
        <name>Fe cation</name>
        <dbReference type="ChEBI" id="CHEBI:24875"/>
        <label>1</label>
    </ligand>
</feature>
<keyword evidence="2 9" id="KW-1003">Cell membrane</keyword>
<dbReference type="CDD" id="cd01042">
    <property type="entry name" value="DMQH"/>
    <property type="match status" value="1"/>
</dbReference>
<evidence type="ECO:0000256" key="4">
    <source>
        <dbReference type="ARBA" id="ARBA00022723"/>
    </source>
</evidence>
<keyword evidence="4 9" id="KW-0479">Metal-binding</keyword>
<comment type="caution">
    <text evidence="10">The sequence shown here is derived from an EMBL/GenBank/DDBJ whole genome shotgun (WGS) entry which is preliminary data.</text>
</comment>
<dbReference type="AlphaFoldDB" id="A0A0R2UAA0"/>
<dbReference type="SUPFAM" id="SSF47240">
    <property type="entry name" value="Ferritin-like"/>
    <property type="match status" value="1"/>
</dbReference>
<dbReference type="GO" id="GO:0005886">
    <property type="term" value="C:plasma membrane"/>
    <property type="evidence" value="ECO:0007669"/>
    <property type="project" value="UniProtKB-SubCell"/>
</dbReference>
<feature type="binding site" evidence="9">
    <location>
        <position position="98"/>
    </location>
    <ligand>
        <name>Fe cation</name>
        <dbReference type="ChEBI" id="CHEBI:24875"/>
        <label>1</label>
    </ligand>
</feature>
<dbReference type="GO" id="GO:0006744">
    <property type="term" value="P:ubiquinone biosynthetic process"/>
    <property type="evidence" value="ECO:0007669"/>
    <property type="project" value="UniProtKB-UniRule"/>
</dbReference>
<sequence>MFVSNRRLTALDNILTQIDQGLRTAFSSAPQPERTSPADTLTDIDLNDKDRARSIGLMRVNHTGEVCAQALYQGQALTAQVPEVREQMKHSAAEEIDHLAWCEQRIKKLGGETSLLNPIWYAMSFGIGAGTGLISDKLSLGFVAATEDQVSAHLSKHLSDLPKKDLLSRAIVEEMLVDEQRHAQAAREAGGYEFPSPVKKLMTLASSAMTLSSYHL</sequence>
<feature type="binding site" evidence="9">
    <location>
        <position position="182"/>
    </location>
    <ligand>
        <name>Fe cation</name>
        <dbReference type="ChEBI" id="CHEBI:24875"/>
        <label>2</label>
    </ligand>
</feature>
<feature type="binding site" evidence="9">
    <location>
        <position position="179"/>
    </location>
    <ligand>
        <name>Fe cation</name>
        <dbReference type="ChEBI" id="CHEBI:24875"/>
        <label>2</label>
    </ligand>
</feature>
<evidence type="ECO:0000313" key="10">
    <source>
        <dbReference type="EMBL" id="KRO96421.1"/>
    </source>
</evidence>
<name>A0A0R2UAA0_9GAMM</name>
<evidence type="ECO:0000256" key="7">
    <source>
        <dbReference type="ARBA" id="ARBA00023033"/>
    </source>
</evidence>
<comment type="subcellular location">
    <subcellularLocation>
        <location evidence="9">Cell membrane</location>
        <topology evidence="9">Peripheral membrane protein</topology>
    </subcellularLocation>
</comment>
<dbReference type="InterPro" id="IPR047809">
    <property type="entry name" value="COQ7_proteobact"/>
</dbReference>
<evidence type="ECO:0000256" key="2">
    <source>
        <dbReference type="ARBA" id="ARBA00022475"/>
    </source>
</evidence>
<dbReference type="PANTHER" id="PTHR11237">
    <property type="entry name" value="COENZYME Q10 BIOSYNTHESIS PROTEIN 7"/>
    <property type="match status" value="1"/>
</dbReference>
<dbReference type="NCBIfam" id="NF033656">
    <property type="entry name" value="DMQ_monoox_COQ7"/>
    <property type="match status" value="1"/>
</dbReference>
<evidence type="ECO:0000256" key="8">
    <source>
        <dbReference type="ARBA" id="ARBA00023136"/>
    </source>
</evidence>
<dbReference type="Proteomes" id="UP000051213">
    <property type="component" value="Unassembled WGS sequence"/>
</dbReference>
<evidence type="ECO:0000256" key="3">
    <source>
        <dbReference type="ARBA" id="ARBA00022688"/>
    </source>
</evidence>
<feature type="binding site" evidence="9">
    <location>
        <position position="147"/>
    </location>
    <ligand>
        <name>Fe cation</name>
        <dbReference type="ChEBI" id="CHEBI:24875"/>
        <label>2</label>
    </ligand>
</feature>
<feature type="binding site" evidence="9">
    <location>
        <position position="179"/>
    </location>
    <ligand>
        <name>Fe cation</name>
        <dbReference type="ChEBI" id="CHEBI:24875"/>
        <label>1</label>
    </ligand>
</feature>
<evidence type="ECO:0000256" key="6">
    <source>
        <dbReference type="ARBA" id="ARBA00023004"/>
    </source>
</evidence>
<dbReference type="Gene3D" id="1.20.1260.10">
    <property type="match status" value="1"/>
</dbReference>
<comment type="cofactor">
    <cofactor evidence="9">
        <name>Fe cation</name>
        <dbReference type="ChEBI" id="CHEBI:24875"/>
    </cofactor>
    <text evidence="9">Binds 2 iron ions per subunit.</text>
</comment>
<gene>
    <name evidence="9" type="primary">coq7</name>
    <name evidence="10" type="ORF">ABS24_07755</name>
</gene>
<comment type="pathway">
    <text evidence="1 9">Cofactor biosynthesis; ubiquinone biosynthesis.</text>
</comment>
<dbReference type="GO" id="GO:0046872">
    <property type="term" value="F:metal ion binding"/>
    <property type="evidence" value="ECO:0007669"/>
    <property type="project" value="UniProtKB-KW"/>
</dbReference>
<dbReference type="PANTHER" id="PTHR11237:SF4">
    <property type="entry name" value="5-DEMETHOXYUBIQUINONE HYDROXYLASE, MITOCHONDRIAL"/>
    <property type="match status" value="1"/>
</dbReference>
<proteinExistence type="inferred from homology"/>
<feature type="binding site" evidence="9">
    <location>
        <position position="95"/>
    </location>
    <ligand>
        <name>Fe cation</name>
        <dbReference type="ChEBI" id="CHEBI:24875"/>
        <label>1</label>
    </ligand>
</feature>
<accession>A0A0R2UAA0</accession>
<keyword evidence="3 9" id="KW-0831">Ubiquinone biosynthesis</keyword>
<protein>
    <recommendedName>
        <fullName evidence="9">3-demethoxyubiquinol 3-hydroxylase</fullName>
        <shortName evidence="9">DMQ hydroxylase</shortName>
        <ecNumber evidence="9">1.14.99.60</ecNumber>
    </recommendedName>
    <alternativeName>
        <fullName evidence="9">2-nonaprenyl-3-methyl-6-methoxy-1,4-benzoquinol hydroxylase</fullName>
    </alternativeName>
</protein>
<dbReference type="EMBL" id="LICA01000057">
    <property type="protein sequence ID" value="KRO96421.1"/>
    <property type="molecule type" value="Genomic_DNA"/>
</dbReference>
<evidence type="ECO:0000256" key="5">
    <source>
        <dbReference type="ARBA" id="ARBA00023002"/>
    </source>
</evidence>
<comment type="catalytic activity">
    <reaction evidence="9">
        <text>a 5-methoxy-2-methyl-3-(all-trans-polyprenyl)benzene-1,4-diol + AH2 + O2 = a 3-demethylubiquinol + A + H2O</text>
        <dbReference type="Rhea" id="RHEA:50908"/>
        <dbReference type="Rhea" id="RHEA-COMP:10859"/>
        <dbReference type="Rhea" id="RHEA-COMP:10914"/>
        <dbReference type="ChEBI" id="CHEBI:13193"/>
        <dbReference type="ChEBI" id="CHEBI:15377"/>
        <dbReference type="ChEBI" id="CHEBI:15379"/>
        <dbReference type="ChEBI" id="CHEBI:17499"/>
        <dbReference type="ChEBI" id="CHEBI:84167"/>
        <dbReference type="ChEBI" id="CHEBI:84422"/>
        <dbReference type="EC" id="1.14.99.60"/>
    </reaction>
</comment>
<dbReference type="EC" id="1.14.99.60" evidence="9"/>
<dbReference type="InterPro" id="IPR009078">
    <property type="entry name" value="Ferritin-like_SF"/>
</dbReference>
<evidence type="ECO:0000256" key="1">
    <source>
        <dbReference type="ARBA" id="ARBA00004749"/>
    </source>
</evidence>
<feature type="binding site" evidence="9">
    <location>
        <position position="95"/>
    </location>
    <ligand>
        <name>Fe cation</name>
        <dbReference type="ChEBI" id="CHEBI:24875"/>
        <label>2</label>
    </ligand>
</feature>
<evidence type="ECO:0000256" key="9">
    <source>
        <dbReference type="HAMAP-Rule" id="MF_01658"/>
    </source>
</evidence>
<reference evidence="10 11" key="1">
    <citation type="submission" date="2015-10" db="EMBL/GenBank/DDBJ databases">
        <title>Metagenome-Assembled Genomes uncover a global brackish microbiome.</title>
        <authorList>
            <person name="Hugerth L.W."/>
            <person name="Larsson J."/>
            <person name="Alneberg J."/>
            <person name="Lindh M.V."/>
            <person name="Legrand C."/>
            <person name="Pinhassi J."/>
            <person name="Andersson A.F."/>
        </authorList>
    </citation>
    <scope>NUCLEOTIDE SEQUENCE [LARGE SCALE GENOMIC DNA]</scope>
    <source>
        <strain evidence="10">BACL26 MAG-121220-bin70</strain>
    </source>
</reference>
<keyword evidence="8 9" id="KW-0472">Membrane</keyword>
<evidence type="ECO:0000313" key="11">
    <source>
        <dbReference type="Proteomes" id="UP000051213"/>
    </source>
</evidence>
<keyword evidence="7 9" id="KW-0503">Monooxygenase</keyword>
<dbReference type="InterPro" id="IPR012347">
    <property type="entry name" value="Ferritin-like"/>
</dbReference>
<keyword evidence="5 9" id="KW-0560">Oxidoreductase</keyword>
<keyword evidence="6 9" id="KW-0408">Iron</keyword>
<dbReference type="GO" id="GO:0008682">
    <property type="term" value="F:3-demethoxyubiquinol 3-hydroxylase activity"/>
    <property type="evidence" value="ECO:0007669"/>
    <property type="project" value="UniProtKB-EC"/>
</dbReference>
<dbReference type="InterPro" id="IPR011566">
    <property type="entry name" value="Ubq_synth_Coq7"/>
</dbReference>
<organism evidence="10 11">
    <name type="scientific">SAR92 bacterium BACL26 MAG-121220-bin70</name>
    <dbReference type="NCBI Taxonomy" id="1655626"/>
    <lineage>
        <taxon>Bacteria</taxon>
        <taxon>Pseudomonadati</taxon>
        <taxon>Pseudomonadota</taxon>
        <taxon>Gammaproteobacteria</taxon>
        <taxon>Cellvibrionales</taxon>
        <taxon>Porticoccaceae</taxon>
        <taxon>SAR92 clade</taxon>
    </lineage>
</organism>
<comment type="similarity">
    <text evidence="9">Belongs to the COQ7 family.</text>
</comment>
<dbReference type="Pfam" id="PF03232">
    <property type="entry name" value="COQ7"/>
    <property type="match status" value="1"/>
</dbReference>
<comment type="function">
    <text evidence="9">Catalyzes the hydroxylation of 2-nonaprenyl-3-methyl-6-methoxy-1,4-benzoquinol during ubiquinone biosynthesis.</text>
</comment>
<dbReference type="HAMAP" id="MF_01658">
    <property type="entry name" value="COQ7"/>
    <property type="match status" value="1"/>
</dbReference>